<comment type="cofactor">
    <cofactor evidence="1">
        <name>Fe(2+)</name>
        <dbReference type="ChEBI" id="CHEBI:29033"/>
    </cofactor>
</comment>
<dbReference type="GO" id="GO:0008198">
    <property type="term" value="F:ferrous iron binding"/>
    <property type="evidence" value="ECO:0007669"/>
    <property type="project" value="TreeGrafter"/>
</dbReference>
<evidence type="ECO:0000256" key="5">
    <source>
        <dbReference type="ARBA" id="ARBA00023004"/>
    </source>
</evidence>
<evidence type="ECO:0000256" key="4">
    <source>
        <dbReference type="ARBA" id="ARBA00023002"/>
    </source>
</evidence>
<protein>
    <submittedName>
        <fullName evidence="7">Alpha-ketoglutarate-dependent dioxygenase AlkB</fullName>
        <ecNumber evidence="7">1.14.11.33</ecNumber>
    </submittedName>
</protein>
<organism evidence="7">
    <name type="scientific">hydrothermal vent metagenome</name>
    <dbReference type="NCBI Taxonomy" id="652676"/>
    <lineage>
        <taxon>unclassified sequences</taxon>
        <taxon>metagenomes</taxon>
        <taxon>ecological metagenomes</taxon>
    </lineage>
</organism>
<dbReference type="AlphaFoldDB" id="A0A3B0TF06"/>
<reference evidence="7" key="1">
    <citation type="submission" date="2018-06" db="EMBL/GenBank/DDBJ databases">
        <authorList>
            <person name="Zhirakovskaya E."/>
        </authorList>
    </citation>
    <scope>NUCLEOTIDE SEQUENCE</scope>
</reference>
<dbReference type="InterPro" id="IPR037151">
    <property type="entry name" value="AlkB-like_sf"/>
</dbReference>
<keyword evidence="2" id="KW-0479">Metal-binding</keyword>
<dbReference type="SUPFAM" id="SSF51197">
    <property type="entry name" value="Clavaminate synthase-like"/>
    <property type="match status" value="1"/>
</dbReference>
<dbReference type="EC" id="1.14.11.33" evidence="7"/>
<dbReference type="GO" id="GO:0005737">
    <property type="term" value="C:cytoplasm"/>
    <property type="evidence" value="ECO:0007669"/>
    <property type="project" value="TreeGrafter"/>
</dbReference>
<evidence type="ECO:0000256" key="1">
    <source>
        <dbReference type="ARBA" id="ARBA00001954"/>
    </source>
</evidence>
<evidence type="ECO:0000313" key="7">
    <source>
        <dbReference type="EMBL" id="VAW15480.1"/>
    </source>
</evidence>
<dbReference type="InterPro" id="IPR005123">
    <property type="entry name" value="Oxoglu/Fe-dep_dioxygenase_dom"/>
</dbReference>
<dbReference type="Gene3D" id="2.60.120.590">
    <property type="entry name" value="Alpha-ketoglutarate-dependent dioxygenase AlkB-like"/>
    <property type="match status" value="1"/>
</dbReference>
<evidence type="ECO:0000259" key="6">
    <source>
        <dbReference type="PROSITE" id="PS51471"/>
    </source>
</evidence>
<gene>
    <name evidence="7" type="ORF">MNBD_ALPHA09-1312</name>
</gene>
<dbReference type="PROSITE" id="PS51471">
    <property type="entry name" value="FE2OG_OXY"/>
    <property type="match status" value="1"/>
</dbReference>
<dbReference type="GO" id="GO:0035516">
    <property type="term" value="F:broad specificity oxidative DNA demethylase activity"/>
    <property type="evidence" value="ECO:0007669"/>
    <property type="project" value="UniProtKB-EC"/>
</dbReference>
<dbReference type="PANTHER" id="PTHR16557:SF2">
    <property type="entry name" value="NUCLEIC ACID DIOXYGENASE ALKBH1"/>
    <property type="match status" value="1"/>
</dbReference>
<dbReference type="GO" id="GO:0035515">
    <property type="term" value="F:oxidative RNA demethylase activity"/>
    <property type="evidence" value="ECO:0007669"/>
    <property type="project" value="TreeGrafter"/>
</dbReference>
<dbReference type="InterPro" id="IPR004574">
    <property type="entry name" value="Alkb"/>
</dbReference>
<dbReference type="GO" id="GO:0035513">
    <property type="term" value="P:oxidative RNA demethylation"/>
    <property type="evidence" value="ECO:0007669"/>
    <property type="project" value="TreeGrafter"/>
</dbReference>
<keyword evidence="4 7" id="KW-0560">Oxidoreductase</keyword>
<sequence>MRFEPEYLDVTAQAALLDDIAAILGDAPLVTPKMPRTGKPFSVTMSNCGALGWISDQAGGYRYGPHHPQTGLPWPAIPARLLQVWKDLARCPRAPQACLINHYGPGAKLGLHQDRDEADLGAPIVSLSLGDTAVFRLGGTARKGATQSFRLANGDAMVLEGASRLAFHGVDRILAGSSKLLDRHGDLFPHGGRINLTMRVVTPAS</sequence>
<evidence type="ECO:0000256" key="3">
    <source>
        <dbReference type="ARBA" id="ARBA00022964"/>
    </source>
</evidence>
<feature type="domain" description="Fe2OG dioxygenase" evidence="6">
    <location>
        <begin position="94"/>
        <end position="202"/>
    </location>
</feature>
<dbReference type="PANTHER" id="PTHR16557">
    <property type="entry name" value="ALKYLATED DNA REPAIR PROTEIN ALKB-RELATED"/>
    <property type="match status" value="1"/>
</dbReference>
<name>A0A3B0TF06_9ZZZZ</name>
<evidence type="ECO:0000256" key="2">
    <source>
        <dbReference type="ARBA" id="ARBA00022723"/>
    </source>
</evidence>
<dbReference type="Pfam" id="PF13532">
    <property type="entry name" value="2OG-FeII_Oxy_2"/>
    <property type="match status" value="1"/>
</dbReference>
<keyword evidence="3 7" id="KW-0223">Dioxygenase</keyword>
<accession>A0A3B0TF06</accession>
<dbReference type="InterPro" id="IPR027450">
    <property type="entry name" value="AlkB-like"/>
</dbReference>
<proteinExistence type="predicted"/>
<dbReference type="EMBL" id="UOEM01000085">
    <property type="protein sequence ID" value="VAW15480.1"/>
    <property type="molecule type" value="Genomic_DNA"/>
</dbReference>
<keyword evidence="5" id="KW-0408">Iron</keyword>